<dbReference type="Proteomes" id="UP000593579">
    <property type="component" value="Unassembled WGS sequence"/>
</dbReference>
<proteinExistence type="predicted"/>
<sequence>LNLKEFCITISKGRIWASQVFPGIEVAQSEAGIVLNQRKYALKLIHDTKLGGAKTTITPLEQNQKLTSYEYDELIAAKSNDDEYADAAHYKRLIRCLLYSTHLVNLCRGNAFLVPGVIVATLLMLGVLHAQRLYDDKKVSPVDGTILRFGKLNSAGAMIDQVKGFFYSVLYFAGRLYSVNEHATGTIRNLYVENERVNLMCEQAVYVVCRCSYMILWWFTADGCDFDWASSLMTRQSVSRFCVKLRDSLLSWKSKKQSTVTFFTRSRVAKYGLNSG</sequence>
<keyword evidence="2" id="KW-1185">Reference proteome</keyword>
<dbReference type="EMBL" id="JABEZY010000009">
    <property type="protein sequence ID" value="MBA0746197.1"/>
    <property type="molecule type" value="Genomic_DNA"/>
</dbReference>
<dbReference type="OrthoDB" id="1000354at2759"/>
<dbReference type="AlphaFoldDB" id="A0A7J9CCL7"/>
<feature type="non-terminal residue" evidence="1">
    <location>
        <position position="1"/>
    </location>
</feature>
<organism evidence="1 2">
    <name type="scientific">Gossypium gossypioides</name>
    <name type="common">Mexican cotton</name>
    <name type="synonym">Selera gossypioides</name>
    <dbReference type="NCBI Taxonomy" id="34282"/>
    <lineage>
        <taxon>Eukaryota</taxon>
        <taxon>Viridiplantae</taxon>
        <taxon>Streptophyta</taxon>
        <taxon>Embryophyta</taxon>
        <taxon>Tracheophyta</taxon>
        <taxon>Spermatophyta</taxon>
        <taxon>Magnoliopsida</taxon>
        <taxon>eudicotyledons</taxon>
        <taxon>Gunneridae</taxon>
        <taxon>Pentapetalae</taxon>
        <taxon>rosids</taxon>
        <taxon>malvids</taxon>
        <taxon>Malvales</taxon>
        <taxon>Malvaceae</taxon>
        <taxon>Malvoideae</taxon>
        <taxon>Gossypium</taxon>
    </lineage>
</organism>
<gene>
    <name evidence="1" type="ORF">Gogos_008737</name>
</gene>
<comment type="caution">
    <text evidence="1">The sequence shown here is derived from an EMBL/GenBank/DDBJ whole genome shotgun (WGS) entry which is preliminary data.</text>
</comment>
<name>A0A7J9CCL7_GOSGO</name>
<protein>
    <submittedName>
        <fullName evidence="1">Uncharacterized protein</fullName>
    </submittedName>
</protein>
<dbReference type="PANTHER" id="PTHR11439:SF511">
    <property type="match status" value="1"/>
</dbReference>
<accession>A0A7J9CCL7</accession>
<dbReference type="PANTHER" id="PTHR11439">
    <property type="entry name" value="GAG-POL-RELATED RETROTRANSPOSON"/>
    <property type="match status" value="1"/>
</dbReference>
<evidence type="ECO:0000313" key="1">
    <source>
        <dbReference type="EMBL" id="MBA0746197.1"/>
    </source>
</evidence>
<reference evidence="1 2" key="1">
    <citation type="journal article" date="2019" name="Genome Biol. Evol.">
        <title>Insights into the evolution of the New World diploid cottons (Gossypium, subgenus Houzingenia) based on genome sequencing.</title>
        <authorList>
            <person name="Grover C.E."/>
            <person name="Arick M.A. 2nd"/>
            <person name="Thrash A."/>
            <person name="Conover J.L."/>
            <person name="Sanders W.S."/>
            <person name="Peterson D.G."/>
            <person name="Frelichowski J.E."/>
            <person name="Scheffler J.A."/>
            <person name="Scheffler B.E."/>
            <person name="Wendel J.F."/>
        </authorList>
    </citation>
    <scope>NUCLEOTIDE SEQUENCE [LARGE SCALE GENOMIC DNA]</scope>
    <source>
        <strain evidence="1">5</strain>
        <tissue evidence="1">Leaf</tissue>
    </source>
</reference>
<evidence type="ECO:0000313" key="2">
    <source>
        <dbReference type="Proteomes" id="UP000593579"/>
    </source>
</evidence>